<dbReference type="GO" id="GO:0005634">
    <property type="term" value="C:nucleus"/>
    <property type="evidence" value="ECO:0007669"/>
    <property type="project" value="UniProtKB-SubCell"/>
</dbReference>
<evidence type="ECO:0000256" key="6">
    <source>
        <dbReference type="ARBA" id="ARBA00023054"/>
    </source>
</evidence>
<gene>
    <name evidence="14" type="ORF">DC041_0011344</name>
</gene>
<name>A0A430QKJ1_SCHBO</name>
<dbReference type="InterPro" id="IPR038273">
    <property type="entry name" value="Ndc80_sf"/>
</dbReference>
<evidence type="ECO:0000313" key="14">
    <source>
        <dbReference type="EMBL" id="RTG88208.1"/>
    </source>
</evidence>
<dbReference type="GO" id="GO:0051315">
    <property type="term" value="P:attachment of mitotic spindle microtubules to kinetochore"/>
    <property type="evidence" value="ECO:0007669"/>
    <property type="project" value="UniProtKB-UniRule"/>
</dbReference>
<dbReference type="Pfam" id="PF03801">
    <property type="entry name" value="Ndc80_HEC"/>
    <property type="match status" value="1"/>
</dbReference>
<evidence type="ECO:0000256" key="4">
    <source>
        <dbReference type="ARBA" id="ARBA00022776"/>
    </source>
</evidence>
<keyword evidence="15" id="KW-1185">Reference proteome</keyword>
<keyword evidence="9 10" id="KW-0137">Centromere</keyword>
<dbReference type="GO" id="GO:0031262">
    <property type="term" value="C:Ndc80 complex"/>
    <property type="evidence" value="ECO:0007669"/>
    <property type="project" value="UniProtKB-UniRule"/>
</dbReference>
<keyword evidence="5 10" id="KW-0995">Kinetochore</keyword>
<sequence>MPRNFSLQPERKSRMTGIPSNIKARTSSVGPQEQKPVNREVKSKANVTKMIGSLIQFLETTDYSNSLSPKILHSPNSKEIFSIFEHLVRQIEPSFRIENDGMKAEEVCLNYLKILGYPNVLSKHHLLAPGAPQAWNSVLAAFDWFREETENANDAINFSVFGYDDDQDTEEEPLNKIIFQLKVLNAPSEDDMKKLYDRLNEVDKEMNSINNVDGEERSLRTQLAETESSLKSLDEKLRDHESQIAKLKSLDEERTEVLKELELKNKEAEQQLATVRAKVKEQEDAGYGRLAQEYIMLRERVDARLHAKDDLIKEVEQKELDYTRSEGTIAPTLDAYNRLVGSLRKPPFSQITKNCNLEVCTYRKGFDIAKQLPLLVQNVKACVEQLTLALTSKEQRLSELVERLETLQSSIDSSELPDVQAKLDEVKIDLAKLDELLAEECSAHTKAEEEYGKLEEIIQERVKITSYIENISQQLSVFVPYIESYFKTKESSNRTWQMHINILREEVQSAARRIENKVRKALEENSLSE</sequence>
<evidence type="ECO:0000256" key="7">
    <source>
        <dbReference type="ARBA" id="ARBA00023242"/>
    </source>
</evidence>
<feature type="coiled-coil region" evidence="11">
    <location>
        <begin position="192"/>
        <end position="285"/>
    </location>
</feature>
<evidence type="ECO:0000256" key="1">
    <source>
        <dbReference type="ARBA" id="ARBA00007050"/>
    </source>
</evidence>
<comment type="subunit">
    <text evidence="10">Component of the NDC80 complex.</text>
</comment>
<evidence type="ECO:0000256" key="11">
    <source>
        <dbReference type="SAM" id="Coils"/>
    </source>
</evidence>
<dbReference type="PANTHER" id="PTHR10643">
    <property type="entry name" value="KINETOCHORE PROTEIN NDC80"/>
    <property type="match status" value="1"/>
</dbReference>
<comment type="similarity">
    <text evidence="1 10">Belongs to the NDC80/HEC1 family.</text>
</comment>
<dbReference type="Gene3D" id="1.10.418.30">
    <property type="entry name" value="Ncd80 complex, Ncd80 subunit"/>
    <property type="match status" value="1"/>
</dbReference>
<accession>A0A430QKJ1</accession>
<evidence type="ECO:0000256" key="8">
    <source>
        <dbReference type="ARBA" id="ARBA00023306"/>
    </source>
</evidence>
<dbReference type="PANTHER" id="PTHR10643:SF2">
    <property type="entry name" value="KINETOCHORE PROTEIN NDC80 HOMOLOG"/>
    <property type="match status" value="1"/>
</dbReference>
<evidence type="ECO:0000256" key="2">
    <source>
        <dbReference type="ARBA" id="ARBA00022454"/>
    </source>
</evidence>
<comment type="caution">
    <text evidence="14">The sequence shown here is derived from an EMBL/GenBank/DDBJ whole genome shotgun (WGS) entry which is preliminary data.</text>
</comment>
<evidence type="ECO:0000256" key="3">
    <source>
        <dbReference type="ARBA" id="ARBA00022618"/>
    </source>
</evidence>
<dbReference type="AlphaFoldDB" id="A0A430QKJ1"/>
<keyword evidence="8 10" id="KW-0131">Cell cycle</keyword>
<evidence type="ECO:0000313" key="15">
    <source>
        <dbReference type="Proteomes" id="UP000290809"/>
    </source>
</evidence>
<keyword evidence="4 10" id="KW-0498">Mitosis</keyword>
<evidence type="ECO:0000256" key="12">
    <source>
        <dbReference type="SAM" id="MobiDB-lite"/>
    </source>
</evidence>
<dbReference type="InterPro" id="IPR055260">
    <property type="entry name" value="Ndc80_CH"/>
</dbReference>
<dbReference type="GO" id="GO:0051301">
    <property type="term" value="P:cell division"/>
    <property type="evidence" value="ECO:0007669"/>
    <property type="project" value="UniProtKB-UniRule"/>
</dbReference>
<feature type="domain" description="Kinetochore protein Ndc80 CH" evidence="13">
    <location>
        <begin position="26"/>
        <end position="147"/>
    </location>
</feature>
<dbReference type="EMBL" id="QMKO01001600">
    <property type="protein sequence ID" value="RTG88208.1"/>
    <property type="molecule type" value="Genomic_DNA"/>
</dbReference>
<comment type="subcellular location">
    <subcellularLocation>
        <location evidence="10">Chromosome</location>
        <location evidence="10">Centromere</location>
        <location evidence="10">Kinetochore</location>
    </subcellularLocation>
    <subcellularLocation>
        <location evidence="10">Nucleus</location>
    </subcellularLocation>
</comment>
<protein>
    <recommendedName>
        <fullName evidence="10">Kinetochore protein NDC80</fullName>
    </recommendedName>
</protein>
<keyword evidence="2 10" id="KW-0158">Chromosome</keyword>
<dbReference type="Gene3D" id="1.10.287.1490">
    <property type="match status" value="1"/>
</dbReference>
<keyword evidence="3 10" id="KW-0132">Cell division</keyword>
<evidence type="ECO:0000256" key="5">
    <source>
        <dbReference type="ARBA" id="ARBA00022838"/>
    </source>
</evidence>
<feature type="region of interest" description="Disordered" evidence="12">
    <location>
        <begin position="1"/>
        <end position="39"/>
    </location>
</feature>
<organism evidence="14 15">
    <name type="scientific">Schistosoma bovis</name>
    <name type="common">Blood fluke</name>
    <dbReference type="NCBI Taxonomy" id="6184"/>
    <lineage>
        <taxon>Eukaryota</taxon>
        <taxon>Metazoa</taxon>
        <taxon>Spiralia</taxon>
        <taxon>Lophotrochozoa</taxon>
        <taxon>Platyhelminthes</taxon>
        <taxon>Trematoda</taxon>
        <taxon>Digenea</taxon>
        <taxon>Strigeidida</taxon>
        <taxon>Schistosomatoidea</taxon>
        <taxon>Schistosomatidae</taxon>
        <taxon>Schistosoma</taxon>
    </lineage>
</organism>
<reference evidence="14 15" key="1">
    <citation type="journal article" date="2019" name="PLoS Pathog.">
        <title>Genome sequence of the bovine parasite Schistosoma bovis Tanzania.</title>
        <authorList>
            <person name="Oey H."/>
            <person name="Zakrzewski M."/>
            <person name="Gobert G."/>
            <person name="Gravermann K."/>
            <person name="Stoye J."/>
            <person name="Jones M."/>
            <person name="Mcmanus D."/>
            <person name="Krause L."/>
        </authorList>
    </citation>
    <scope>NUCLEOTIDE SEQUENCE [LARGE SCALE GENOMIC DNA]</scope>
    <source>
        <strain evidence="14 15">TAN1997</strain>
    </source>
</reference>
<dbReference type="Proteomes" id="UP000290809">
    <property type="component" value="Unassembled WGS sequence"/>
</dbReference>
<evidence type="ECO:0000259" key="13">
    <source>
        <dbReference type="Pfam" id="PF03801"/>
    </source>
</evidence>
<dbReference type="STRING" id="6184.A0A430QKJ1"/>
<proteinExistence type="inferred from homology"/>
<evidence type="ECO:0000256" key="9">
    <source>
        <dbReference type="ARBA" id="ARBA00023328"/>
    </source>
</evidence>
<dbReference type="InterPro" id="IPR005550">
    <property type="entry name" value="Kinetochore_Ndc80"/>
</dbReference>
<evidence type="ECO:0000256" key="10">
    <source>
        <dbReference type="RuleBase" id="RU368072"/>
    </source>
</evidence>
<comment type="function">
    <text evidence="10">Acts as a component of the essential kinetochore-associated NDC80 complex, which is required for chromosome segregation and spindle checkpoint activity.</text>
</comment>
<keyword evidence="6 11" id="KW-0175">Coiled coil</keyword>
<feature type="coiled-coil region" evidence="11">
    <location>
        <begin position="383"/>
        <end position="410"/>
    </location>
</feature>
<keyword evidence="7 10" id="KW-0539">Nucleus</keyword>